<evidence type="ECO:0000259" key="3">
    <source>
        <dbReference type="Pfam" id="PF00496"/>
    </source>
</evidence>
<dbReference type="PROSITE" id="PS51257">
    <property type="entry name" value="PROKAR_LIPOPROTEIN"/>
    <property type="match status" value="1"/>
</dbReference>
<dbReference type="PIRSF" id="PIRSF002741">
    <property type="entry name" value="MppA"/>
    <property type="match status" value="1"/>
</dbReference>
<dbReference type="AlphaFoldDB" id="A0A6J4SYP8"/>
<dbReference type="Gene3D" id="3.40.190.10">
    <property type="entry name" value="Periplasmic binding protein-like II"/>
    <property type="match status" value="1"/>
</dbReference>
<proteinExistence type="predicted"/>
<dbReference type="InterPro" id="IPR030678">
    <property type="entry name" value="Peptide/Ni-bd"/>
</dbReference>
<dbReference type="PANTHER" id="PTHR30290">
    <property type="entry name" value="PERIPLASMIC BINDING COMPONENT OF ABC TRANSPORTER"/>
    <property type="match status" value="1"/>
</dbReference>
<evidence type="ECO:0000256" key="2">
    <source>
        <dbReference type="SAM" id="SignalP"/>
    </source>
</evidence>
<reference evidence="4" key="1">
    <citation type="submission" date="2020-02" db="EMBL/GenBank/DDBJ databases">
        <authorList>
            <person name="Meier V. D."/>
        </authorList>
    </citation>
    <scope>NUCLEOTIDE SEQUENCE</scope>
    <source>
        <strain evidence="4">AVDCRST_MAG12</strain>
    </source>
</reference>
<feature type="region of interest" description="Disordered" evidence="1">
    <location>
        <begin position="29"/>
        <end position="62"/>
    </location>
</feature>
<protein>
    <submittedName>
        <fullName evidence="4">Oligopeptide ABC transporter, periplasmic oligopeptide-binding protein OppA</fullName>
    </submittedName>
</protein>
<dbReference type="PANTHER" id="PTHR30290:SF83">
    <property type="entry name" value="ABC TRANSPORTER SUBSTRATE-BINDING PROTEIN"/>
    <property type="match status" value="1"/>
</dbReference>
<name>A0A6J4SYP8_9ACTN</name>
<dbReference type="GO" id="GO:0042597">
    <property type="term" value="C:periplasmic space"/>
    <property type="evidence" value="ECO:0007669"/>
    <property type="project" value="UniProtKB-ARBA"/>
</dbReference>
<accession>A0A6J4SYP8</accession>
<organism evidence="4">
    <name type="scientific">uncultured Rubrobacteraceae bacterium</name>
    <dbReference type="NCBI Taxonomy" id="349277"/>
    <lineage>
        <taxon>Bacteria</taxon>
        <taxon>Bacillati</taxon>
        <taxon>Actinomycetota</taxon>
        <taxon>Rubrobacteria</taxon>
        <taxon>Rubrobacterales</taxon>
        <taxon>Rubrobacteraceae</taxon>
        <taxon>environmental samples</taxon>
    </lineage>
</organism>
<evidence type="ECO:0000256" key="1">
    <source>
        <dbReference type="SAM" id="MobiDB-lite"/>
    </source>
</evidence>
<feature type="domain" description="Solute-binding protein family 5" evidence="3">
    <location>
        <begin position="97"/>
        <end position="506"/>
    </location>
</feature>
<dbReference type="GO" id="GO:0043190">
    <property type="term" value="C:ATP-binding cassette (ABC) transporter complex"/>
    <property type="evidence" value="ECO:0007669"/>
    <property type="project" value="InterPro"/>
</dbReference>
<dbReference type="SUPFAM" id="SSF53850">
    <property type="entry name" value="Periplasmic binding protein-like II"/>
    <property type="match status" value="1"/>
</dbReference>
<sequence>MTKSLRMLLMSILAALALFAVACGDDDEGAAGGTAGSQEAAPTQDGEPQGKQGGVLEQSGSSDVDYLDPGHTYYTVGYQVAFAIGRPLYGFKPGEEQPVPDLAEGEPEISEDAKQITVKIKPNVKFGPPVNRAVTSKDIKYAFERFFSENVGGQYGTYFSSIEGVPEKPTKGVKEISGITTPDDTTIQFTLSRPEAAVVAAALVMPITIPVPEEYAKEFDAKNPSTYNTQVVATGPYMVENNAEGKLTGYNAGKSIKLIRNPNWDKATDFKPAYLDGVNYKTNVADAAVDAQQVLTGSKRALAENPPAAQLQQAVERYKGQYGQVPSGGFRWFPLNTTIKPLDDLNVRKAILAAFDRDAARKARGGKFTGDLPTHFLPPGLPGFEEAGGMEGPGVDFLANPRGDMALAQKYLKEAGYASGKVEGAEELLMITANADPGKAQAEVAKAQLEKLGFKVNLRTVPQDAVYTEWCQVPAKKVAVCGAAGWFKDFNDPQSMLDPTFKGKNITEQGNNNLPQLNNPEIDKAMDEGALLTGEERYKAWGEIDRMITEQAPAVPFLWDKTTILWSKDVQGVMNGYYTSIDLNFTSLK</sequence>
<dbReference type="GO" id="GO:0015833">
    <property type="term" value="P:peptide transport"/>
    <property type="evidence" value="ECO:0007669"/>
    <property type="project" value="TreeGrafter"/>
</dbReference>
<dbReference type="InterPro" id="IPR000914">
    <property type="entry name" value="SBP_5_dom"/>
</dbReference>
<dbReference type="Gene3D" id="3.10.105.10">
    <property type="entry name" value="Dipeptide-binding Protein, Domain 3"/>
    <property type="match status" value="1"/>
</dbReference>
<dbReference type="GO" id="GO:1904680">
    <property type="term" value="F:peptide transmembrane transporter activity"/>
    <property type="evidence" value="ECO:0007669"/>
    <property type="project" value="TreeGrafter"/>
</dbReference>
<feature type="chain" id="PRO_5038950082" evidence="2">
    <location>
        <begin position="23"/>
        <end position="589"/>
    </location>
</feature>
<evidence type="ECO:0000313" key="4">
    <source>
        <dbReference type="EMBL" id="CAA9508776.1"/>
    </source>
</evidence>
<keyword evidence="2" id="KW-0732">Signal</keyword>
<dbReference type="Pfam" id="PF00496">
    <property type="entry name" value="SBP_bac_5"/>
    <property type="match status" value="1"/>
</dbReference>
<gene>
    <name evidence="4" type="ORF">AVDCRST_MAG12-3105</name>
</gene>
<feature type="signal peptide" evidence="2">
    <location>
        <begin position="1"/>
        <end position="22"/>
    </location>
</feature>
<dbReference type="EMBL" id="CADCVK010000435">
    <property type="protein sequence ID" value="CAA9508776.1"/>
    <property type="molecule type" value="Genomic_DNA"/>
</dbReference>
<dbReference type="InterPro" id="IPR039424">
    <property type="entry name" value="SBP_5"/>
</dbReference>